<dbReference type="RefSeq" id="WP_311351008.1">
    <property type="nucleotide sequence ID" value="NZ_JAVRHR010000002.1"/>
</dbReference>
<evidence type="ECO:0000313" key="2">
    <source>
        <dbReference type="Proteomes" id="UP001255246"/>
    </source>
</evidence>
<comment type="caution">
    <text evidence="1">The sequence shown here is derived from an EMBL/GenBank/DDBJ whole genome shotgun (WGS) entry which is preliminary data.</text>
</comment>
<evidence type="ECO:0000313" key="1">
    <source>
        <dbReference type="EMBL" id="MDT0607376.1"/>
    </source>
</evidence>
<dbReference type="InterPro" id="IPR008969">
    <property type="entry name" value="CarboxyPept-like_regulatory"/>
</dbReference>
<proteinExistence type="predicted"/>
<reference evidence="1 2" key="1">
    <citation type="submission" date="2023-09" db="EMBL/GenBank/DDBJ databases">
        <authorList>
            <person name="Rey-Velasco X."/>
        </authorList>
    </citation>
    <scope>NUCLEOTIDE SEQUENCE [LARGE SCALE GENOMIC DNA]</scope>
    <source>
        <strain evidence="1 2">F388</strain>
    </source>
</reference>
<dbReference type="Proteomes" id="UP001255246">
    <property type="component" value="Unassembled WGS sequence"/>
</dbReference>
<sequence>MVKKIVLFFLLNSIGTLYSVAQKDYKGRVIDANTKEPIPYVNIGIKEAGVGTVSDEEGLFHMYLKPQNLELDTSILFSALGYETLYFPISDLKLVYNEYPDVALKPSVVELNEVVLFNDGQEFIPDNIGYENYGEIIFGYWKDDIALGGELATRITAKDGLRQLHKLSFKIKQAPADSVLLRINIYDDDGGVNRLPDTNLNKSGKNIFCKVYNYSEVVQIDLNPFELFVEDDFIVSLELVNYYGNSEPEFAIDATYQSFGSYRKYTSQDKWEKFSNFNLAYQLETSLLVSRRLAEKFKGILVKKTQKQSYISGFIVINGKMIPNVEVKNLRTSKTVVSDTLGRYRLHAKKGDVLVFSKKGVENVVHKTSNKTTVNVRMKRILN</sequence>
<name>A0ABU3AB16_9FLAO</name>
<accession>A0ABU3AB16</accession>
<dbReference type="Pfam" id="PF13715">
    <property type="entry name" value="CarbopepD_reg_2"/>
    <property type="match status" value="1"/>
</dbReference>
<organism evidence="1 2">
    <name type="scientific">Croceitalea rosinachiae</name>
    <dbReference type="NCBI Taxonomy" id="3075596"/>
    <lineage>
        <taxon>Bacteria</taxon>
        <taxon>Pseudomonadati</taxon>
        <taxon>Bacteroidota</taxon>
        <taxon>Flavobacteriia</taxon>
        <taxon>Flavobacteriales</taxon>
        <taxon>Flavobacteriaceae</taxon>
        <taxon>Croceitalea</taxon>
    </lineage>
</organism>
<keyword evidence="2" id="KW-1185">Reference proteome</keyword>
<dbReference type="Gene3D" id="2.60.40.1120">
    <property type="entry name" value="Carboxypeptidase-like, regulatory domain"/>
    <property type="match status" value="1"/>
</dbReference>
<dbReference type="EMBL" id="JAVRHR010000002">
    <property type="protein sequence ID" value="MDT0607376.1"/>
    <property type="molecule type" value="Genomic_DNA"/>
</dbReference>
<dbReference type="SUPFAM" id="SSF49464">
    <property type="entry name" value="Carboxypeptidase regulatory domain-like"/>
    <property type="match status" value="2"/>
</dbReference>
<gene>
    <name evidence="1" type="ORF">RM706_10065</name>
</gene>
<protein>
    <submittedName>
        <fullName evidence="1">Carboxypeptidase-like regulatory domain-containing protein</fullName>
    </submittedName>
</protein>